<feature type="compositionally biased region" description="Basic and acidic residues" evidence="1">
    <location>
        <begin position="49"/>
        <end position="94"/>
    </location>
</feature>
<accession>A0A1B9B8V8</accession>
<dbReference type="EMBL" id="MAYT01000001">
    <property type="protein sequence ID" value="OCA92513.1"/>
    <property type="molecule type" value="Genomic_DNA"/>
</dbReference>
<dbReference type="RefSeq" id="WP_065409008.1">
    <property type="nucleotide sequence ID" value="NZ_MAYT01000001.1"/>
</dbReference>
<evidence type="ECO:0000313" key="3">
    <source>
        <dbReference type="Proteomes" id="UP000092578"/>
    </source>
</evidence>
<feature type="compositionally biased region" description="Basic and acidic residues" evidence="1">
    <location>
        <begin position="20"/>
        <end position="36"/>
    </location>
</feature>
<comment type="caution">
    <text evidence="2">The sequence shown here is derived from an EMBL/GenBank/DDBJ whole genome shotgun (WGS) entry which is preliminary data.</text>
</comment>
<reference evidence="3" key="1">
    <citation type="submission" date="2016-05" db="EMBL/GenBank/DDBJ databases">
        <authorList>
            <person name="Liu B."/>
            <person name="Wang J."/>
            <person name="Zhu Y."/>
            <person name="Liu G."/>
            <person name="Chen Q."/>
            <person name="Chen Z."/>
            <person name="Lan J."/>
            <person name="Che J."/>
            <person name="Ge C."/>
            <person name="Shi H."/>
            <person name="Pan Z."/>
            <person name="Liu X."/>
        </authorList>
    </citation>
    <scope>NUCLEOTIDE SEQUENCE [LARGE SCALE GENOMIC DNA]</scope>
    <source>
        <strain evidence="3">FJAT-27215</strain>
    </source>
</reference>
<dbReference type="Proteomes" id="UP000092578">
    <property type="component" value="Unassembled WGS sequence"/>
</dbReference>
<gene>
    <name evidence="2" type="ORF">A8F95_02070</name>
</gene>
<protein>
    <submittedName>
        <fullName evidence="2">Uncharacterized protein</fullName>
    </submittedName>
</protein>
<name>A0A1B9B8V8_9BACI</name>
<evidence type="ECO:0000256" key="1">
    <source>
        <dbReference type="SAM" id="MobiDB-lite"/>
    </source>
</evidence>
<evidence type="ECO:0000313" key="2">
    <source>
        <dbReference type="EMBL" id="OCA92513.1"/>
    </source>
</evidence>
<keyword evidence="3" id="KW-1185">Reference proteome</keyword>
<sequence length="129" mass="14585">MESIIIAIIVGLISVMTSRLKGEKKEEKKPIERPKQPDSPSVSDVLMQTKKEAGESVQKKQTDVKERYEEIKRETPRRDRTTGRLSRFQEDQAKDSPAAELAFEAEADDLVKGIILAEILAPPKALRRK</sequence>
<feature type="region of interest" description="Disordered" evidence="1">
    <location>
        <begin position="19"/>
        <end position="97"/>
    </location>
</feature>
<organism evidence="2 3">
    <name type="scientific">Pseudobacillus wudalianchiensis</name>
    <dbReference type="NCBI Taxonomy" id="1743143"/>
    <lineage>
        <taxon>Bacteria</taxon>
        <taxon>Bacillati</taxon>
        <taxon>Bacillota</taxon>
        <taxon>Bacilli</taxon>
        <taxon>Bacillales</taxon>
        <taxon>Bacillaceae</taxon>
        <taxon>Pseudobacillus</taxon>
    </lineage>
</organism>
<proteinExistence type="predicted"/>
<dbReference type="AlphaFoldDB" id="A0A1B9B8V8"/>